<sequence>MNSFAIWYDSEKNDAINATINFNLWKLDDAYRITKGRRIRKNTLVKKKMKKVESCTYYLDIGMKISNISSINKINIYTPFKITKDNIVDLGETMVKNKKVIDAIFNENSKVINQGFENNIEVEIIKDKNNNISEKIKIFSLDFEWQKNISVEQIENGGVITIDVSNLEVDEGVYSYIRFRIHGKELGKLIIEKNFSDNIFKTYSEKNEIIDFRLNEKRAMSDGLTSLIASKREFYIKAIHFLLLMDMKYTLAATGLDYSARALEPDLWNEYIGCEIQDTQFVGYHWKKKCAGHEDCSKCDKHEHVDNFNSLIRIEIREINAMTLLAYIVVLIFFSVLSNFLYDLTPFSK</sequence>
<comment type="caution">
    <text evidence="2">The sequence shown here is derived from an EMBL/GenBank/DDBJ whole genome shotgun (WGS) entry which is preliminary data.</text>
</comment>
<keyword evidence="1" id="KW-0812">Transmembrane</keyword>
<keyword evidence="1" id="KW-0472">Membrane</keyword>
<name>A0ABQ1EIA4_9CLOT</name>
<dbReference type="Proteomes" id="UP000663802">
    <property type="component" value="Unassembled WGS sequence"/>
</dbReference>
<protein>
    <submittedName>
        <fullName evidence="2">Uncharacterized protein</fullName>
    </submittedName>
</protein>
<keyword evidence="3" id="KW-1185">Reference proteome</keyword>
<evidence type="ECO:0000256" key="1">
    <source>
        <dbReference type="SAM" id="Phobius"/>
    </source>
</evidence>
<dbReference type="EMBL" id="BMBA01000010">
    <property type="protein sequence ID" value="GFZ34278.1"/>
    <property type="molecule type" value="Genomic_DNA"/>
</dbReference>
<organism evidence="2 3">
    <name type="scientific">Clostridium zeae</name>
    <dbReference type="NCBI Taxonomy" id="2759022"/>
    <lineage>
        <taxon>Bacteria</taxon>
        <taxon>Bacillati</taxon>
        <taxon>Bacillota</taxon>
        <taxon>Clostridia</taxon>
        <taxon>Eubacteriales</taxon>
        <taxon>Clostridiaceae</taxon>
        <taxon>Clostridium</taxon>
    </lineage>
</organism>
<dbReference type="RefSeq" id="WP_206872766.1">
    <property type="nucleotide sequence ID" value="NZ_BMBA01000010.1"/>
</dbReference>
<gene>
    <name evidence="2" type="ORF">CSC2_48040</name>
</gene>
<reference evidence="2 3" key="1">
    <citation type="journal article" date="2021" name="Int. J. Syst. Evol. Microbiol.">
        <title>Clostridium zeae sp. nov., isolated from corn silage.</title>
        <authorList>
            <person name="Kobayashi H."/>
            <person name="Tanizawa Y."/>
            <person name="Yagura M."/>
            <person name="Sakamoto M."/>
            <person name="Ohkuma M."/>
            <person name="Tohno M."/>
        </authorList>
    </citation>
    <scope>NUCLEOTIDE SEQUENCE [LARGE SCALE GENOMIC DNA]</scope>
    <source>
        <strain evidence="2 3">CSC2</strain>
    </source>
</reference>
<keyword evidence="1" id="KW-1133">Transmembrane helix</keyword>
<accession>A0ABQ1EIA4</accession>
<evidence type="ECO:0000313" key="3">
    <source>
        <dbReference type="Proteomes" id="UP000663802"/>
    </source>
</evidence>
<proteinExistence type="predicted"/>
<feature type="transmembrane region" description="Helical" evidence="1">
    <location>
        <begin position="321"/>
        <end position="342"/>
    </location>
</feature>
<evidence type="ECO:0000313" key="2">
    <source>
        <dbReference type="EMBL" id="GFZ34278.1"/>
    </source>
</evidence>